<gene>
    <name evidence="2" type="ORF">COU29_04325</name>
</gene>
<dbReference type="PANTHER" id="PTHR34203:SF15">
    <property type="entry name" value="SLL1173 PROTEIN"/>
    <property type="match status" value="1"/>
</dbReference>
<proteinExistence type="predicted"/>
<dbReference type="PANTHER" id="PTHR34203">
    <property type="entry name" value="METHYLTRANSFERASE, FKBM FAMILY PROTEIN"/>
    <property type="match status" value="1"/>
</dbReference>
<dbReference type="AlphaFoldDB" id="A0A2M6W5E1"/>
<evidence type="ECO:0000313" key="2">
    <source>
        <dbReference type="EMBL" id="PIT88006.1"/>
    </source>
</evidence>
<dbReference type="InterPro" id="IPR006342">
    <property type="entry name" value="FkbM_mtfrase"/>
</dbReference>
<reference evidence="3" key="1">
    <citation type="submission" date="2017-09" db="EMBL/GenBank/DDBJ databases">
        <title>Depth-based differentiation of microbial function through sediment-hosted aquifers and enrichment of novel symbionts in the deep terrestrial subsurface.</title>
        <authorList>
            <person name="Probst A.J."/>
            <person name="Ladd B."/>
            <person name="Jarett J.K."/>
            <person name="Geller-Mcgrath D.E."/>
            <person name="Sieber C.M.K."/>
            <person name="Emerson J.B."/>
            <person name="Anantharaman K."/>
            <person name="Thomas B.C."/>
            <person name="Malmstrom R."/>
            <person name="Stieglmeier M."/>
            <person name="Klingl A."/>
            <person name="Woyke T."/>
            <person name="Ryan C.M."/>
            <person name="Banfield J.F."/>
        </authorList>
    </citation>
    <scope>NUCLEOTIDE SEQUENCE [LARGE SCALE GENOMIC DNA]</scope>
</reference>
<organism evidence="2 3">
    <name type="scientific">Candidatus Magasanikbacteria bacterium CG10_big_fil_rev_8_21_14_0_10_36_32</name>
    <dbReference type="NCBI Taxonomy" id="1974646"/>
    <lineage>
        <taxon>Bacteria</taxon>
        <taxon>Candidatus Magasanikiibacteriota</taxon>
    </lineage>
</organism>
<dbReference type="NCBIfam" id="TIGR01444">
    <property type="entry name" value="fkbM_fam"/>
    <property type="match status" value="1"/>
</dbReference>
<sequence>MNRLELKLHNKILSVLTRDDVDQSVAAEIFRWREYRSAEDVIIKAIDPIVDVGAHIGLFTLYCRLLNEKVPIYALEPVKENEYLLKKNILENNFSNIETVLAALSVTSGEGNMIISTDNHRHCLSHSEKIQKNSQKVKTISLSDLLIKFKIKKISLLKMDIEGEENELLPNWSDEDFKCVGAIIMEYHNIKKDDCKKIENILRQRGYGVQNFPSRFDKKLGFMYAAKRGKNKII</sequence>
<comment type="caution">
    <text evidence="2">The sequence shown here is derived from an EMBL/GenBank/DDBJ whole genome shotgun (WGS) entry which is preliminary data.</text>
</comment>
<dbReference type="InterPro" id="IPR052514">
    <property type="entry name" value="SAM-dependent_MTase"/>
</dbReference>
<protein>
    <recommendedName>
        <fullName evidence="1">Methyltransferase FkbM domain-containing protein</fullName>
    </recommendedName>
</protein>
<dbReference type="Gene3D" id="3.40.50.150">
    <property type="entry name" value="Vaccinia Virus protein VP39"/>
    <property type="match status" value="1"/>
</dbReference>
<evidence type="ECO:0000259" key="1">
    <source>
        <dbReference type="Pfam" id="PF05050"/>
    </source>
</evidence>
<accession>A0A2M6W5E1</accession>
<dbReference type="Proteomes" id="UP000231426">
    <property type="component" value="Unassembled WGS sequence"/>
</dbReference>
<evidence type="ECO:0000313" key="3">
    <source>
        <dbReference type="Proteomes" id="UP000231426"/>
    </source>
</evidence>
<dbReference type="Pfam" id="PF05050">
    <property type="entry name" value="Methyltransf_21"/>
    <property type="match status" value="1"/>
</dbReference>
<feature type="domain" description="Methyltransferase FkbM" evidence="1">
    <location>
        <begin position="51"/>
        <end position="207"/>
    </location>
</feature>
<name>A0A2M6W5E1_9BACT</name>
<dbReference type="EMBL" id="PFBV01000006">
    <property type="protein sequence ID" value="PIT88006.1"/>
    <property type="molecule type" value="Genomic_DNA"/>
</dbReference>
<dbReference type="SUPFAM" id="SSF53335">
    <property type="entry name" value="S-adenosyl-L-methionine-dependent methyltransferases"/>
    <property type="match status" value="1"/>
</dbReference>
<dbReference type="InterPro" id="IPR029063">
    <property type="entry name" value="SAM-dependent_MTases_sf"/>
</dbReference>